<proteinExistence type="predicted"/>
<keyword evidence="3" id="KW-1185">Reference proteome</keyword>
<accession>A0A195DU80</accession>
<gene>
    <name evidence="2" type="ORF">ALC57_11308</name>
</gene>
<feature type="non-terminal residue" evidence="2">
    <location>
        <position position="1"/>
    </location>
</feature>
<dbReference type="EMBL" id="KQ980341">
    <property type="protein sequence ID" value="KYN16438.1"/>
    <property type="molecule type" value="Genomic_DNA"/>
</dbReference>
<sequence>LDGDGRSPRESAVITRATRTLGGGATKRRWPSNGGRHRRGRCATSTGVRHRDGPRNAPTQKRAASPSASSGIGCLLSSGQRRRPIRHRSFNVAAVHVARAARGASRERQIDRNLISYESSCHWLRKSNDLFRNTSNNLTKILILCFIVCHATPARRFLQNSKISLASAGDRRTDRRSGDGKREAAAVRSRRDELRSSRGPLRVQRVLRCVSTQPVDRFCAVVFCVRDIGILENRERVALPG</sequence>
<organism evidence="2 3">
    <name type="scientific">Trachymyrmex cornetzi</name>
    <dbReference type="NCBI Taxonomy" id="471704"/>
    <lineage>
        <taxon>Eukaryota</taxon>
        <taxon>Metazoa</taxon>
        <taxon>Ecdysozoa</taxon>
        <taxon>Arthropoda</taxon>
        <taxon>Hexapoda</taxon>
        <taxon>Insecta</taxon>
        <taxon>Pterygota</taxon>
        <taxon>Neoptera</taxon>
        <taxon>Endopterygota</taxon>
        <taxon>Hymenoptera</taxon>
        <taxon>Apocrita</taxon>
        <taxon>Aculeata</taxon>
        <taxon>Formicoidea</taxon>
        <taxon>Formicidae</taxon>
        <taxon>Myrmicinae</taxon>
        <taxon>Trachymyrmex</taxon>
    </lineage>
</organism>
<protein>
    <submittedName>
        <fullName evidence="2">Uncharacterized protein</fullName>
    </submittedName>
</protein>
<feature type="compositionally biased region" description="Basic residues" evidence="1">
    <location>
        <begin position="26"/>
        <end position="41"/>
    </location>
</feature>
<feature type="compositionally biased region" description="Basic and acidic residues" evidence="1">
    <location>
        <begin position="169"/>
        <end position="192"/>
    </location>
</feature>
<name>A0A195DU80_9HYME</name>
<feature type="region of interest" description="Disordered" evidence="1">
    <location>
        <begin position="168"/>
        <end position="192"/>
    </location>
</feature>
<reference evidence="2 3" key="1">
    <citation type="submission" date="2015-09" db="EMBL/GenBank/DDBJ databases">
        <title>Trachymyrmex cornetzi WGS genome.</title>
        <authorList>
            <person name="Nygaard S."/>
            <person name="Hu H."/>
            <person name="Boomsma J."/>
            <person name="Zhang G."/>
        </authorList>
    </citation>
    <scope>NUCLEOTIDE SEQUENCE [LARGE SCALE GENOMIC DNA]</scope>
    <source>
        <strain evidence="2">Tcor2-1</strain>
        <tissue evidence="2">Whole body</tissue>
    </source>
</reference>
<evidence type="ECO:0000313" key="2">
    <source>
        <dbReference type="EMBL" id="KYN16438.1"/>
    </source>
</evidence>
<dbReference type="Proteomes" id="UP000078492">
    <property type="component" value="Unassembled WGS sequence"/>
</dbReference>
<evidence type="ECO:0000256" key="1">
    <source>
        <dbReference type="SAM" id="MobiDB-lite"/>
    </source>
</evidence>
<evidence type="ECO:0000313" key="3">
    <source>
        <dbReference type="Proteomes" id="UP000078492"/>
    </source>
</evidence>
<dbReference type="AlphaFoldDB" id="A0A195DU80"/>
<feature type="region of interest" description="Disordered" evidence="1">
    <location>
        <begin position="1"/>
        <end position="78"/>
    </location>
</feature>